<evidence type="ECO:0000313" key="2">
    <source>
        <dbReference type="EMBL" id="MCI87041.1"/>
    </source>
</evidence>
<reference evidence="2 3" key="1">
    <citation type="journal article" date="2018" name="Front. Plant Sci.">
        <title>Red Clover (Trifolium pratense) and Zigzag Clover (T. medium) - A Picture of Genomic Similarities and Differences.</title>
        <authorList>
            <person name="Dluhosova J."/>
            <person name="Istvanek J."/>
            <person name="Nedelnik J."/>
            <person name="Repkova J."/>
        </authorList>
    </citation>
    <scope>NUCLEOTIDE SEQUENCE [LARGE SCALE GENOMIC DNA]</scope>
    <source>
        <strain evidence="3">cv. 10/8</strain>
        <tissue evidence="2">Leaf</tissue>
    </source>
</reference>
<dbReference type="Proteomes" id="UP000265520">
    <property type="component" value="Unassembled WGS sequence"/>
</dbReference>
<feature type="compositionally biased region" description="Gly residues" evidence="1">
    <location>
        <begin position="32"/>
        <end position="42"/>
    </location>
</feature>
<organism evidence="2 3">
    <name type="scientific">Trifolium medium</name>
    <dbReference type="NCBI Taxonomy" id="97028"/>
    <lineage>
        <taxon>Eukaryota</taxon>
        <taxon>Viridiplantae</taxon>
        <taxon>Streptophyta</taxon>
        <taxon>Embryophyta</taxon>
        <taxon>Tracheophyta</taxon>
        <taxon>Spermatophyta</taxon>
        <taxon>Magnoliopsida</taxon>
        <taxon>eudicotyledons</taxon>
        <taxon>Gunneridae</taxon>
        <taxon>Pentapetalae</taxon>
        <taxon>rosids</taxon>
        <taxon>fabids</taxon>
        <taxon>Fabales</taxon>
        <taxon>Fabaceae</taxon>
        <taxon>Papilionoideae</taxon>
        <taxon>50 kb inversion clade</taxon>
        <taxon>NPAAA clade</taxon>
        <taxon>Hologalegina</taxon>
        <taxon>IRL clade</taxon>
        <taxon>Trifolieae</taxon>
        <taxon>Trifolium</taxon>
    </lineage>
</organism>
<sequence>VPGQCRDCLRWGPGLLHRSPEKLGPAAVGRRAGAGGPVLTGR</sequence>
<protein>
    <submittedName>
        <fullName evidence="2">Uncharacterized protein</fullName>
    </submittedName>
</protein>
<proteinExistence type="predicted"/>
<dbReference type="EMBL" id="LXQA011156056">
    <property type="protein sequence ID" value="MCI87041.1"/>
    <property type="molecule type" value="Genomic_DNA"/>
</dbReference>
<feature type="region of interest" description="Disordered" evidence="1">
    <location>
        <begin position="19"/>
        <end position="42"/>
    </location>
</feature>
<feature type="non-terminal residue" evidence="2">
    <location>
        <position position="1"/>
    </location>
</feature>
<evidence type="ECO:0000313" key="3">
    <source>
        <dbReference type="Proteomes" id="UP000265520"/>
    </source>
</evidence>
<dbReference type="AlphaFoldDB" id="A0A392VJA2"/>
<name>A0A392VJA2_9FABA</name>
<keyword evidence="3" id="KW-1185">Reference proteome</keyword>
<evidence type="ECO:0000256" key="1">
    <source>
        <dbReference type="SAM" id="MobiDB-lite"/>
    </source>
</evidence>
<accession>A0A392VJA2</accession>
<comment type="caution">
    <text evidence="2">The sequence shown here is derived from an EMBL/GenBank/DDBJ whole genome shotgun (WGS) entry which is preliminary data.</text>
</comment>